<organism evidence="2 3">
    <name type="scientific">Candidatus Bacteroides merdigallinarum</name>
    <dbReference type="NCBI Taxonomy" id="2838473"/>
    <lineage>
        <taxon>Bacteria</taxon>
        <taxon>Pseudomonadati</taxon>
        <taxon>Bacteroidota</taxon>
        <taxon>Bacteroidia</taxon>
        <taxon>Bacteroidales</taxon>
        <taxon>Bacteroidaceae</taxon>
        <taxon>Bacteroides</taxon>
    </lineage>
</organism>
<keyword evidence="1" id="KW-0732">Signal</keyword>
<comment type="caution">
    <text evidence="2">The sequence shown here is derived from an EMBL/GenBank/DDBJ whole genome shotgun (WGS) entry which is preliminary data.</text>
</comment>
<evidence type="ECO:0000256" key="1">
    <source>
        <dbReference type="SAM" id="SignalP"/>
    </source>
</evidence>
<proteinExistence type="predicted"/>
<reference evidence="2" key="1">
    <citation type="journal article" date="2021" name="PeerJ">
        <title>Extensive microbial diversity within the chicken gut microbiome revealed by metagenomics and culture.</title>
        <authorList>
            <person name="Gilroy R."/>
            <person name="Ravi A."/>
            <person name="Getino M."/>
            <person name="Pursley I."/>
            <person name="Horton D.L."/>
            <person name="Alikhan N.F."/>
            <person name="Baker D."/>
            <person name="Gharbi K."/>
            <person name="Hall N."/>
            <person name="Watson M."/>
            <person name="Adriaenssens E.M."/>
            <person name="Foster-Nyarko E."/>
            <person name="Jarju S."/>
            <person name="Secka A."/>
            <person name="Antonio M."/>
            <person name="Oren A."/>
            <person name="Chaudhuri R.R."/>
            <person name="La Ragione R."/>
            <person name="Hildebrand F."/>
            <person name="Pallen M.J."/>
        </authorList>
    </citation>
    <scope>NUCLEOTIDE SEQUENCE</scope>
    <source>
        <strain evidence="2">ChiHjej9B8-1298</strain>
    </source>
</reference>
<gene>
    <name evidence="2" type="ORF">H9814_04440</name>
</gene>
<accession>A0A9D2J1Y9</accession>
<evidence type="ECO:0000313" key="2">
    <source>
        <dbReference type="EMBL" id="HIZ32784.1"/>
    </source>
</evidence>
<evidence type="ECO:0000313" key="3">
    <source>
        <dbReference type="Proteomes" id="UP000824028"/>
    </source>
</evidence>
<dbReference type="AlphaFoldDB" id="A0A9D2J1Y9"/>
<reference evidence="2" key="2">
    <citation type="submission" date="2021-04" db="EMBL/GenBank/DDBJ databases">
        <authorList>
            <person name="Gilroy R."/>
        </authorList>
    </citation>
    <scope>NUCLEOTIDE SEQUENCE</scope>
    <source>
        <strain evidence="2">ChiHjej9B8-1298</strain>
    </source>
</reference>
<feature type="chain" id="PRO_5038474985" evidence="1">
    <location>
        <begin position="20"/>
        <end position="526"/>
    </location>
</feature>
<dbReference type="Proteomes" id="UP000824028">
    <property type="component" value="Unassembled WGS sequence"/>
</dbReference>
<dbReference type="EMBL" id="DXBX01000032">
    <property type="protein sequence ID" value="HIZ32784.1"/>
    <property type="molecule type" value="Genomic_DNA"/>
</dbReference>
<protein>
    <submittedName>
        <fullName evidence="2">Uncharacterized protein</fullName>
    </submittedName>
</protein>
<feature type="signal peptide" evidence="1">
    <location>
        <begin position="1"/>
        <end position="19"/>
    </location>
</feature>
<name>A0A9D2J1Y9_9BACE</name>
<sequence>MKRFLFLSCLLCLALTISAQTGINELNPAPEADCFEMLDGNRGVLILSEHKDLVISVTNAKYPVSVRLNGRGMDGYYRYYVIIDVKDTKQPKLEVSRMGVPYKATQLVKLKNPDFLQAFRLKEVANPIRLEDQTEANDVHFNATEAALEFTTTLKGLQVKCPPELQAQVTSGVSKSDKSLWVVTVVIPLAKLDEARDAFERLDKRKAELDAMVDEGTLAEDAPEWDEMDAIKSQWEEADRKLANLSSVLLYGDGTNYLSVDISDLSPRAKRTYIVLPIVVEKEVFTTQCSALMDEGGRLFGMRKYKAAREAYDKALNTGESVVSEMQPVIQSAINLCDSCALYDLLAFRSFQKIAALKKQGKATQAEVSNYASYGIAYLQQLYQFNPDDYYLKRIESLKNLLDDMKLQVKFTFVEWLTLSEGNPIPGVEIWTYRGFGQISSSTFSSDKKFRRMLKNEGYNFQQVGQSGADGIAEIELDRKSLPTGILFRPKEDSGQKIVYMPLEELMRQARGTYKKKQFRVKMYTK</sequence>